<evidence type="ECO:0000256" key="1">
    <source>
        <dbReference type="SAM" id="MobiDB-lite"/>
    </source>
</evidence>
<feature type="region of interest" description="Disordered" evidence="1">
    <location>
        <begin position="52"/>
        <end position="72"/>
    </location>
</feature>
<dbReference type="Proteomes" id="UP000434172">
    <property type="component" value="Unassembled WGS sequence"/>
</dbReference>
<evidence type="ECO:0000313" key="2">
    <source>
        <dbReference type="EMBL" id="KAF0327536.1"/>
    </source>
</evidence>
<proteinExistence type="predicted"/>
<organism evidence="2 3">
    <name type="scientific">Colletotrichum asianum</name>
    <dbReference type="NCBI Taxonomy" id="702518"/>
    <lineage>
        <taxon>Eukaryota</taxon>
        <taxon>Fungi</taxon>
        <taxon>Dikarya</taxon>
        <taxon>Ascomycota</taxon>
        <taxon>Pezizomycotina</taxon>
        <taxon>Sordariomycetes</taxon>
        <taxon>Hypocreomycetidae</taxon>
        <taxon>Glomerellales</taxon>
        <taxon>Glomerellaceae</taxon>
        <taxon>Colletotrichum</taxon>
        <taxon>Colletotrichum gloeosporioides species complex</taxon>
    </lineage>
</organism>
<comment type="caution">
    <text evidence="2">The sequence shown here is derived from an EMBL/GenBank/DDBJ whole genome shotgun (WGS) entry which is preliminary data.</text>
</comment>
<keyword evidence="3" id="KW-1185">Reference proteome</keyword>
<sequence length="72" mass="7640">MERAHSSAGQEVRGKANAPYAVKCRSLFPSVGGGDGLRMGSNKRVLVSLGLAEGRRQSASRRQPFPAEAQKA</sequence>
<evidence type="ECO:0000313" key="3">
    <source>
        <dbReference type="Proteomes" id="UP000434172"/>
    </source>
</evidence>
<accession>A0A8H3ZUX5</accession>
<dbReference type="AlphaFoldDB" id="A0A8H3ZUX5"/>
<dbReference type="EMBL" id="WOWK01000022">
    <property type="protein sequence ID" value="KAF0327536.1"/>
    <property type="molecule type" value="Genomic_DNA"/>
</dbReference>
<name>A0A8H3ZUX5_9PEZI</name>
<gene>
    <name evidence="2" type="ORF">GQ607_005080</name>
</gene>
<reference evidence="2 3" key="1">
    <citation type="submission" date="2019-12" db="EMBL/GenBank/DDBJ databases">
        <title>A genome sequence resource for the geographically widespread anthracnose pathogen Colletotrichum asianum.</title>
        <authorList>
            <person name="Meng Y."/>
        </authorList>
    </citation>
    <scope>NUCLEOTIDE SEQUENCE [LARGE SCALE GENOMIC DNA]</scope>
    <source>
        <strain evidence="2 3">ICMP 18580</strain>
    </source>
</reference>
<protein>
    <submittedName>
        <fullName evidence="2">Uncharacterized protein</fullName>
    </submittedName>
</protein>